<dbReference type="Gene3D" id="3.40.50.300">
    <property type="entry name" value="P-loop containing nucleotide triphosphate hydrolases"/>
    <property type="match status" value="1"/>
</dbReference>
<accession>A0A6M4B6Z7</accession>
<evidence type="ECO:0000259" key="4">
    <source>
        <dbReference type="Pfam" id="PF00910"/>
    </source>
</evidence>
<evidence type="ECO:0000256" key="2">
    <source>
        <dbReference type="ARBA" id="ARBA00014531"/>
    </source>
</evidence>
<organism evidence="5">
    <name type="scientific">Cressdnaviricota sp</name>
    <dbReference type="NCBI Taxonomy" id="2748378"/>
    <lineage>
        <taxon>Viruses</taxon>
        <taxon>Monodnaviria</taxon>
        <taxon>Shotokuvirae</taxon>
        <taxon>Cressdnaviricota</taxon>
    </lineage>
</organism>
<dbReference type="InterPro" id="IPR000605">
    <property type="entry name" value="Helicase_SF3_ssDNA/RNA_vir"/>
</dbReference>
<feature type="domain" description="Helicase superfamily 3 single-stranded DNA/RNA virus" evidence="4">
    <location>
        <begin position="21"/>
        <end position="111"/>
    </location>
</feature>
<sequence>MRDLQYALVAGRSKPVPSVFWYWGNTGSGKTRAALDGVDLDNVFIVSGPNTKHGALWFDGYYGQDRVVFDDFRPWWCEFSFLLRLLDRYPIQVQVKGGFVNFIPTEIIITTPKNIEETFGQYRSEEDL</sequence>
<keyword evidence="3" id="KW-1048">Host nucleus</keyword>
<evidence type="ECO:0000256" key="1">
    <source>
        <dbReference type="ARBA" id="ARBA00004147"/>
    </source>
</evidence>
<proteinExistence type="predicted"/>
<dbReference type="InterPro" id="IPR027417">
    <property type="entry name" value="P-loop_NTPase"/>
</dbReference>
<comment type="subcellular location">
    <subcellularLocation>
        <location evidence="1">Host nucleus</location>
    </subcellularLocation>
</comment>
<dbReference type="SUPFAM" id="SSF52540">
    <property type="entry name" value="P-loop containing nucleoside triphosphate hydrolases"/>
    <property type="match status" value="1"/>
</dbReference>
<dbReference type="GO" id="GO:0042025">
    <property type="term" value="C:host cell nucleus"/>
    <property type="evidence" value="ECO:0007669"/>
    <property type="project" value="UniProtKB-SubCell"/>
</dbReference>
<dbReference type="Pfam" id="PF00910">
    <property type="entry name" value="RNA_helicase"/>
    <property type="match status" value="1"/>
</dbReference>
<evidence type="ECO:0000313" key="5">
    <source>
        <dbReference type="EMBL" id="QJQ37767.1"/>
    </source>
</evidence>
<protein>
    <recommendedName>
        <fullName evidence="2">Replication-associated protein</fullName>
    </recommendedName>
</protein>
<dbReference type="EMBL" id="MN621483">
    <property type="protein sequence ID" value="QJQ37767.1"/>
    <property type="molecule type" value="Genomic_DNA"/>
</dbReference>
<dbReference type="GO" id="GO:0003724">
    <property type="term" value="F:RNA helicase activity"/>
    <property type="evidence" value="ECO:0007669"/>
    <property type="project" value="InterPro"/>
</dbReference>
<name>A0A6M4B6Z7_9VIRU</name>
<reference evidence="5" key="1">
    <citation type="submission" date="2019-10" db="EMBL/GenBank/DDBJ databases">
        <authorList>
            <person name="Liu Q."/>
            <person name="Zhang W."/>
        </authorList>
    </citation>
    <scope>NUCLEOTIDE SEQUENCE</scope>
    <source>
        <strain evidence="5">UJSL014</strain>
    </source>
</reference>
<dbReference type="GO" id="GO:0003723">
    <property type="term" value="F:RNA binding"/>
    <property type="evidence" value="ECO:0007669"/>
    <property type="project" value="InterPro"/>
</dbReference>
<evidence type="ECO:0000256" key="3">
    <source>
        <dbReference type="ARBA" id="ARBA00022562"/>
    </source>
</evidence>